<feature type="transmembrane region" description="Helical" evidence="7">
    <location>
        <begin position="162"/>
        <end position="186"/>
    </location>
</feature>
<keyword evidence="4 7" id="KW-0812">Transmembrane</keyword>
<dbReference type="InterPro" id="IPR050171">
    <property type="entry name" value="MFS_Transporters"/>
</dbReference>
<sequence>MTPSERRVTGTLSAIYILRMLGLFLLLPVLALYAETLPGATPAMIGLALGMYGLTQALFGIPFGSASDRFGRKPVITVGLLLFAAGSVLAAAAHSVTVIIAGRALQGAGAVAAPIMALLADLLRPEQRSKGMAAIGISIGGAYLVSLPLGPVLAAWLTVPGIFLMIAVLALVMIGLLWWQVPTPVVSRAVSRPSGQLRGALSDPHLLRLYFSIMALHMLMTGTFVVLPPLLRDNLHLPAAQHLWLYLPTVLLSIAAMVPLIVYAERRARLKQVFVAMVGLLTGGLLVLLEGSHALWGVAAGLLAFLIAFNVLEATLPSMMSRLAPMAGRGSAMGVYSTAQFLGAFIGGAGAGWLRGHHGATGVLLAGLALCVIWLAVSIGLQAPVHLKTQLIDVGRLSPERARTLTDELTALVGVVEAVVIPEEGVAYLRVDGQRFEPASLERFAAAKI</sequence>
<dbReference type="Gene3D" id="1.20.1250.20">
    <property type="entry name" value="MFS general substrate transporter like domains"/>
    <property type="match status" value="1"/>
</dbReference>
<gene>
    <name evidence="9" type="ORF">PG2T_00945</name>
</gene>
<keyword evidence="2" id="KW-0813">Transport</keyword>
<protein>
    <recommendedName>
        <fullName evidence="8">Major facilitator superfamily (MFS) profile domain-containing protein</fullName>
    </recommendedName>
</protein>
<dbReference type="GO" id="GO:0005886">
    <property type="term" value="C:plasma membrane"/>
    <property type="evidence" value="ECO:0007669"/>
    <property type="project" value="UniProtKB-SubCell"/>
</dbReference>
<dbReference type="PANTHER" id="PTHR23517:SF2">
    <property type="entry name" value="MULTIDRUG RESISTANCE PROTEIN MDTH"/>
    <property type="match status" value="1"/>
</dbReference>
<evidence type="ECO:0000259" key="8">
    <source>
        <dbReference type="PROSITE" id="PS50850"/>
    </source>
</evidence>
<feature type="transmembrane region" description="Helical" evidence="7">
    <location>
        <begin position="360"/>
        <end position="381"/>
    </location>
</feature>
<evidence type="ECO:0000256" key="7">
    <source>
        <dbReference type="SAM" id="Phobius"/>
    </source>
</evidence>
<feature type="transmembrane region" description="Helical" evidence="7">
    <location>
        <begin position="132"/>
        <end position="156"/>
    </location>
</feature>
<evidence type="ECO:0000256" key="4">
    <source>
        <dbReference type="ARBA" id="ARBA00022692"/>
    </source>
</evidence>
<feature type="transmembrane region" description="Helical" evidence="7">
    <location>
        <begin position="270"/>
        <end position="288"/>
    </location>
</feature>
<proteinExistence type="predicted"/>
<feature type="domain" description="Major facilitator superfamily (MFS) profile" evidence="8">
    <location>
        <begin position="8"/>
        <end position="386"/>
    </location>
</feature>
<dbReference type="FunCoup" id="A0A1B1YQ75">
    <property type="interactions" value="102"/>
</dbReference>
<feature type="transmembrane region" description="Helical" evidence="7">
    <location>
        <begin position="294"/>
        <end position="312"/>
    </location>
</feature>
<keyword evidence="6 7" id="KW-0472">Membrane</keyword>
<dbReference type="CDD" id="cd17472">
    <property type="entry name" value="MFS_YajR_like"/>
    <property type="match status" value="1"/>
</dbReference>
<dbReference type="InterPro" id="IPR020846">
    <property type="entry name" value="MFS_dom"/>
</dbReference>
<dbReference type="SUPFAM" id="SSF103473">
    <property type="entry name" value="MFS general substrate transporter"/>
    <property type="match status" value="1"/>
</dbReference>
<dbReference type="RefSeq" id="WP_068802415.1">
    <property type="nucleotide sequence ID" value="NZ_CP014671.1"/>
</dbReference>
<feature type="transmembrane region" description="Helical" evidence="7">
    <location>
        <begin position="100"/>
        <end position="120"/>
    </location>
</feature>
<feature type="transmembrane region" description="Helical" evidence="7">
    <location>
        <begin position="40"/>
        <end position="63"/>
    </location>
</feature>
<dbReference type="Proteomes" id="UP000092952">
    <property type="component" value="Chromosome"/>
</dbReference>
<organism evidence="9 10">
    <name type="scientific">Immundisolibacter cernigliae</name>
    <dbReference type="NCBI Taxonomy" id="1810504"/>
    <lineage>
        <taxon>Bacteria</taxon>
        <taxon>Pseudomonadati</taxon>
        <taxon>Pseudomonadota</taxon>
        <taxon>Gammaproteobacteria</taxon>
        <taxon>Immundisolibacterales</taxon>
        <taxon>Immundisolibacteraceae</taxon>
        <taxon>Immundisolibacter</taxon>
    </lineage>
</organism>
<keyword evidence="10" id="KW-1185">Reference proteome</keyword>
<name>A0A1B1YQ75_9GAMM</name>
<feature type="transmembrane region" description="Helical" evidence="7">
    <location>
        <begin position="12"/>
        <end position="34"/>
    </location>
</feature>
<feature type="transmembrane region" description="Helical" evidence="7">
    <location>
        <begin position="75"/>
        <end position="94"/>
    </location>
</feature>
<evidence type="ECO:0000256" key="6">
    <source>
        <dbReference type="ARBA" id="ARBA00023136"/>
    </source>
</evidence>
<feature type="transmembrane region" description="Helical" evidence="7">
    <location>
        <begin position="333"/>
        <end position="354"/>
    </location>
</feature>
<dbReference type="PANTHER" id="PTHR23517">
    <property type="entry name" value="RESISTANCE PROTEIN MDTM, PUTATIVE-RELATED-RELATED"/>
    <property type="match status" value="1"/>
</dbReference>
<evidence type="ECO:0000256" key="2">
    <source>
        <dbReference type="ARBA" id="ARBA00022448"/>
    </source>
</evidence>
<dbReference type="KEGG" id="gbi:PG2T_00945"/>
<evidence type="ECO:0000313" key="9">
    <source>
        <dbReference type="EMBL" id="ANX02901.1"/>
    </source>
</evidence>
<dbReference type="GO" id="GO:0022857">
    <property type="term" value="F:transmembrane transporter activity"/>
    <property type="evidence" value="ECO:0007669"/>
    <property type="project" value="InterPro"/>
</dbReference>
<dbReference type="PROSITE" id="PS50850">
    <property type="entry name" value="MFS"/>
    <property type="match status" value="1"/>
</dbReference>
<keyword evidence="3" id="KW-1003">Cell membrane</keyword>
<accession>A0A1B1YQ75</accession>
<dbReference type="EMBL" id="CP014671">
    <property type="protein sequence ID" value="ANX02901.1"/>
    <property type="molecule type" value="Genomic_DNA"/>
</dbReference>
<dbReference type="InterPro" id="IPR036259">
    <property type="entry name" value="MFS_trans_sf"/>
</dbReference>
<dbReference type="STRING" id="1810504.PG2T_00945"/>
<comment type="subcellular location">
    <subcellularLocation>
        <location evidence="1">Cell membrane</location>
        <topology evidence="1">Multi-pass membrane protein</topology>
    </subcellularLocation>
</comment>
<keyword evidence="5 7" id="KW-1133">Transmembrane helix</keyword>
<evidence type="ECO:0000256" key="3">
    <source>
        <dbReference type="ARBA" id="ARBA00022475"/>
    </source>
</evidence>
<feature type="transmembrane region" description="Helical" evidence="7">
    <location>
        <begin position="207"/>
        <end position="231"/>
    </location>
</feature>
<dbReference type="InterPro" id="IPR011701">
    <property type="entry name" value="MFS"/>
</dbReference>
<evidence type="ECO:0000313" key="10">
    <source>
        <dbReference type="Proteomes" id="UP000092952"/>
    </source>
</evidence>
<dbReference type="AlphaFoldDB" id="A0A1B1YQ75"/>
<reference evidence="10" key="1">
    <citation type="submission" date="2016-03" db="EMBL/GenBank/DDBJ databases">
        <title>Complete genome sequence of Solimmundus cernigliae, representing a novel lineage of polycyclic aromatic hydrocarbon degraders within the Gammaproteobacteria.</title>
        <authorList>
            <person name="Singleton D.R."/>
            <person name="Dickey A.N."/>
            <person name="Scholl E.H."/>
            <person name="Wright F.A."/>
            <person name="Aitken M.D."/>
        </authorList>
    </citation>
    <scope>NUCLEOTIDE SEQUENCE [LARGE SCALE GENOMIC DNA]</scope>
    <source>
        <strain evidence="10">TR3.2</strain>
    </source>
</reference>
<evidence type="ECO:0000256" key="1">
    <source>
        <dbReference type="ARBA" id="ARBA00004651"/>
    </source>
</evidence>
<dbReference type="OrthoDB" id="9764259at2"/>
<dbReference type="Pfam" id="PF07690">
    <property type="entry name" value="MFS_1"/>
    <property type="match status" value="1"/>
</dbReference>
<feature type="transmembrane region" description="Helical" evidence="7">
    <location>
        <begin position="243"/>
        <end position="263"/>
    </location>
</feature>
<dbReference type="InParanoid" id="A0A1B1YQ75"/>
<evidence type="ECO:0000256" key="5">
    <source>
        <dbReference type="ARBA" id="ARBA00022989"/>
    </source>
</evidence>
<dbReference type="Gene3D" id="3.30.70.100">
    <property type="match status" value="1"/>
</dbReference>